<organism evidence="2 3">
    <name type="scientific">Fonsecaea multimorphosa CBS 102226</name>
    <dbReference type="NCBI Taxonomy" id="1442371"/>
    <lineage>
        <taxon>Eukaryota</taxon>
        <taxon>Fungi</taxon>
        <taxon>Dikarya</taxon>
        <taxon>Ascomycota</taxon>
        <taxon>Pezizomycotina</taxon>
        <taxon>Eurotiomycetes</taxon>
        <taxon>Chaetothyriomycetidae</taxon>
        <taxon>Chaetothyriales</taxon>
        <taxon>Herpotrichiellaceae</taxon>
        <taxon>Fonsecaea</taxon>
    </lineage>
</organism>
<dbReference type="PANTHER" id="PTHR33112">
    <property type="entry name" value="DOMAIN PROTEIN, PUTATIVE-RELATED"/>
    <property type="match status" value="1"/>
</dbReference>
<dbReference type="PANTHER" id="PTHR33112:SF10">
    <property type="entry name" value="TOL"/>
    <property type="match status" value="1"/>
</dbReference>
<keyword evidence="3" id="KW-1185">Reference proteome</keyword>
<dbReference type="VEuPathDB" id="FungiDB:Z520_03504"/>
<dbReference type="InterPro" id="IPR010730">
    <property type="entry name" value="HET"/>
</dbReference>
<accession>A0A0D2K4V7</accession>
<dbReference type="Pfam" id="PF06985">
    <property type="entry name" value="HET"/>
    <property type="match status" value="1"/>
</dbReference>
<dbReference type="OrthoDB" id="4160359at2759"/>
<evidence type="ECO:0000259" key="1">
    <source>
        <dbReference type="Pfam" id="PF06985"/>
    </source>
</evidence>
<dbReference type="GeneID" id="27709250"/>
<sequence length="537" mass="63051">MEFFEPDPTHWQSEYSEFLNSFDKNRNNLNELGLEHWNSEGERGAKDDWEDNRWDDDRDSWLKSRDTYFSMLLWRKTRKGGLHVSGLLFEILRQWLRDCDRHHQECKSEMQFWPTRVIDVGNTDGSELKLVDESLSQHHRDTYVALSHCWGGPRDEEKKKFCTTRDNLENRLKGFGMSDLPKTFQDAVQVTRAIGKRYLWIDAVCIIQCGDPDWDIESKRMEEVFSSAYCTIAANSATDWTQGFLRQSSSHFPVKGKFGRKMYACTTKHDFERDVNQSNLNKRAWVLQERTLSCRTLHFTENHAYFACGRNIRCEDFTTLDSPNRKEYFLLDPVFPKHLTRAGYYRIVEFIQTLFSQYASAGLTNESDRQIAILGLLERIKKVLSSDYEYGTFTIFLARLLLWRVTEKHDATTDQFPSWSWLTHNHIKFFPDGSIEVPTTDILRFGVERQLHAHIRELDLAEDGGSDGREHGELWLDSWTDTPPQYCAVVGRLRDEPWKYCCILLSYDASNDRYRRVGACLVQSRYLSRVYQEGIIV</sequence>
<reference evidence="2 3" key="1">
    <citation type="submission" date="2015-01" db="EMBL/GenBank/DDBJ databases">
        <title>The Genome Sequence of Fonsecaea multimorphosa CBS 102226.</title>
        <authorList>
            <consortium name="The Broad Institute Genomics Platform"/>
            <person name="Cuomo C."/>
            <person name="de Hoog S."/>
            <person name="Gorbushina A."/>
            <person name="Stielow B."/>
            <person name="Teixiera M."/>
            <person name="Abouelleil A."/>
            <person name="Chapman S.B."/>
            <person name="Priest M."/>
            <person name="Young S.K."/>
            <person name="Wortman J."/>
            <person name="Nusbaum C."/>
            <person name="Birren B."/>
        </authorList>
    </citation>
    <scope>NUCLEOTIDE SEQUENCE [LARGE SCALE GENOMIC DNA]</scope>
    <source>
        <strain evidence="2 3">CBS 102226</strain>
    </source>
</reference>
<evidence type="ECO:0000313" key="2">
    <source>
        <dbReference type="EMBL" id="KIY00838.1"/>
    </source>
</evidence>
<dbReference type="EMBL" id="KN848066">
    <property type="protein sequence ID" value="KIY00838.1"/>
    <property type="molecule type" value="Genomic_DNA"/>
</dbReference>
<protein>
    <recommendedName>
        <fullName evidence="1">Heterokaryon incompatibility domain-containing protein</fullName>
    </recommendedName>
</protein>
<dbReference type="RefSeq" id="XP_016634960.1">
    <property type="nucleotide sequence ID" value="XM_016774014.1"/>
</dbReference>
<dbReference type="Proteomes" id="UP000053411">
    <property type="component" value="Unassembled WGS sequence"/>
</dbReference>
<gene>
    <name evidence="2" type="ORF">Z520_03504</name>
</gene>
<evidence type="ECO:0000313" key="3">
    <source>
        <dbReference type="Proteomes" id="UP000053411"/>
    </source>
</evidence>
<feature type="domain" description="Heterokaryon incompatibility" evidence="1">
    <location>
        <begin position="143"/>
        <end position="289"/>
    </location>
</feature>
<dbReference type="AlphaFoldDB" id="A0A0D2K4V7"/>
<name>A0A0D2K4V7_9EURO</name>
<proteinExistence type="predicted"/>
<dbReference type="STRING" id="1442371.A0A0D2K4V7"/>